<dbReference type="EMBL" id="JANBPG010000014">
    <property type="protein sequence ID" value="KAJ1901830.1"/>
    <property type="molecule type" value="Genomic_DNA"/>
</dbReference>
<protein>
    <submittedName>
        <fullName evidence="1">Uncharacterized protein</fullName>
    </submittedName>
</protein>
<keyword evidence="2" id="KW-1185">Reference proteome</keyword>
<comment type="caution">
    <text evidence="1">The sequence shown here is derived from an EMBL/GenBank/DDBJ whole genome shotgun (WGS) entry which is preliminary data.</text>
</comment>
<dbReference type="Proteomes" id="UP001150581">
    <property type="component" value="Unassembled WGS sequence"/>
</dbReference>
<organism evidence="1 2">
    <name type="scientific">Kickxella alabastrina</name>
    <dbReference type="NCBI Taxonomy" id="61397"/>
    <lineage>
        <taxon>Eukaryota</taxon>
        <taxon>Fungi</taxon>
        <taxon>Fungi incertae sedis</taxon>
        <taxon>Zoopagomycota</taxon>
        <taxon>Kickxellomycotina</taxon>
        <taxon>Kickxellomycetes</taxon>
        <taxon>Kickxellales</taxon>
        <taxon>Kickxellaceae</taxon>
        <taxon>Kickxella</taxon>
    </lineage>
</organism>
<sequence>MAPTTPGRSQRQPQNNTDNTNQQQQQQYGLLPQPSLKAPVGIRARSASVLNSINEASSSNSSNSTQNQIRNTLHRYDSDQRGTKRSAGMNNPCDYSKPHSMLSTLSTLSTMSTHLAQGGRQDTGESHNSGSRRSSMSLGEDLQQQQQQQQRQRHARRPESKRHHHDNSLKAYSLAPRSTAPGGWCETQLPPPPPLWFDAQTQLPAQDIVDELLSHTELEFNMISKVIHPRAFLTDYHGGRVSAFLLLTVMANNTMYSTHRAILALGVATATKMFIDRAKAFAPDAFEHPGVCNCQALLLLTIAYMHQGMLDVASHYSSATLKILEQLGVCRIDDSAFSSDDEWISESSWLDREQIRRVIWASFTVDTFLSLMMHKPPCVPVDLSGVNRPCAPTMWYVGMDAFDSSSFPKFKPKPEDTAYVTAIKQIKMGGMPWRINGATVQLNFAMLGNAILKGVVDPYCRQDHLDRLVANAHRSLMDWVGAAPEMPSEPTFAEVQHTLMLLSAALCLKSVVTPYLISRSRCVADDKAKPLSDSAAVTDNDAFAALGDINSPATVDRLLTDFLRTACNVHRYARLSTDMINNNVPPMFLAHSLMISGGMLAACAHSAPTMALRDYFAAACLFIKGMCRDTMRKSLLFRISLREIECVEDMVRYLPRRLDTLQLEQIRDALVPESMEKVVNKRFRTLIGIIREITRMPPVENAGSRMPAEDDAHGAGNAGASLEAAVTTTAAAGASTPTATAAAKSALSEPRTLPAQGSIPLTSDWCAIFGRRSASASASHHLHNQNHHHHRGGGIASGTSIGIGARTTNLERSLTMTSDTTSSDKSDAAYFPLPLGHEMVATETTASASVPVSVSAAQAAQAAAGVTDDVQNNKVFDCKLTFTAISSVLVALSVAAKEEDFFEFLKDMWSGGQENSALPLSPAAAAVAVAMAASPSSQGTSRAARALSNRVGALDIQPPPLQQPQPQLPPDDTLMDVVRSSPKPTHHPMPPTMETPSSRRQTKSINHLLN</sequence>
<proteinExistence type="predicted"/>
<gene>
    <name evidence="1" type="ORF">LPJ66_000501</name>
</gene>
<name>A0ACC1IVX1_9FUNG</name>
<evidence type="ECO:0000313" key="2">
    <source>
        <dbReference type="Proteomes" id="UP001150581"/>
    </source>
</evidence>
<accession>A0ACC1IVX1</accession>
<reference evidence="1" key="1">
    <citation type="submission" date="2022-07" db="EMBL/GenBank/DDBJ databases">
        <title>Phylogenomic reconstructions and comparative analyses of Kickxellomycotina fungi.</title>
        <authorList>
            <person name="Reynolds N.K."/>
            <person name="Stajich J.E."/>
            <person name="Barry K."/>
            <person name="Grigoriev I.V."/>
            <person name="Crous P."/>
            <person name="Smith M.E."/>
        </authorList>
    </citation>
    <scope>NUCLEOTIDE SEQUENCE</scope>
    <source>
        <strain evidence="1">Benny 63K</strain>
    </source>
</reference>
<evidence type="ECO:0000313" key="1">
    <source>
        <dbReference type="EMBL" id="KAJ1901830.1"/>
    </source>
</evidence>